<proteinExistence type="predicted"/>
<dbReference type="SUPFAM" id="SSF53067">
    <property type="entry name" value="Actin-like ATPase domain"/>
    <property type="match status" value="1"/>
</dbReference>
<evidence type="ECO:0000256" key="4">
    <source>
        <dbReference type="ARBA" id="ARBA00022723"/>
    </source>
</evidence>
<dbReference type="RefSeq" id="WP_183528687.1">
    <property type="nucleotide sequence ID" value="NZ_JACIJM010000005.1"/>
</dbReference>
<dbReference type="GO" id="GO:0061711">
    <property type="term" value="F:tRNA N(6)-L-threonylcarbamoyladenine synthase activity"/>
    <property type="evidence" value="ECO:0007669"/>
    <property type="project" value="UniProtKB-EC"/>
</dbReference>
<dbReference type="InterPro" id="IPR022496">
    <property type="entry name" value="T6A_TsaB"/>
</dbReference>
<feature type="domain" description="Gcp-like" evidence="8">
    <location>
        <begin position="35"/>
        <end position="142"/>
    </location>
</feature>
<dbReference type="PANTHER" id="PTHR11735">
    <property type="entry name" value="TRNA N6-ADENOSINE THREONYLCARBAMOYLTRANSFERASE"/>
    <property type="match status" value="1"/>
</dbReference>
<evidence type="ECO:0000259" key="8">
    <source>
        <dbReference type="Pfam" id="PF00814"/>
    </source>
</evidence>
<evidence type="ECO:0000313" key="9">
    <source>
        <dbReference type="EMBL" id="MBB5722428.1"/>
    </source>
</evidence>
<name>A0A7W9BKX7_9RHOB</name>
<dbReference type="Proteomes" id="UP000535415">
    <property type="component" value="Unassembled WGS sequence"/>
</dbReference>
<dbReference type="InterPro" id="IPR000905">
    <property type="entry name" value="Gcp-like_dom"/>
</dbReference>
<accession>A0A7W9BKX7</accession>
<evidence type="ECO:0000256" key="6">
    <source>
        <dbReference type="ARBA" id="ARBA00023315"/>
    </source>
</evidence>
<gene>
    <name evidence="9" type="ORF">FHS72_002054</name>
</gene>
<evidence type="ECO:0000256" key="3">
    <source>
        <dbReference type="ARBA" id="ARBA00022694"/>
    </source>
</evidence>
<reference evidence="9 10" key="1">
    <citation type="submission" date="2020-08" db="EMBL/GenBank/DDBJ databases">
        <title>Genomic Encyclopedia of Type Strains, Phase IV (KMG-IV): sequencing the most valuable type-strain genomes for metagenomic binning, comparative biology and taxonomic classification.</title>
        <authorList>
            <person name="Goeker M."/>
        </authorList>
    </citation>
    <scope>NUCLEOTIDE SEQUENCE [LARGE SCALE GENOMIC DNA]</scope>
    <source>
        <strain evidence="9 10">DSM 101064</strain>
    </source>
</reference>
<evidence type="ECO:0000313" key="10">
    <source>
        <dbReference type="Proteomes" id="UP000535415"/>
    </source>
</evidence>
<keyword evidence="10" id="KW-1185">Reference proteome</keyword>
<dbReference type="PANTHER" id="PTHR11735:SF11">
    <property type="entry name" value="TRNA THREONYLCARBAMOYLADENOSINE BIOSYNTHESIS PROTEIN TSAB"/>
    <property type="match status" value="1"/>
</dbReference>
<evidence type="ECO:0000256" key="7">
    <source>
        <dbReference type="ARBA" id="ARBA00048117"/>
    </source>
</evidence>
<dbReference type="Pfam" id="PF00814">
    <property type="entry name" value="TsaD"/>
    <property type="match status" value="1"/>
</dbReference>
<dbReference type="AlphaFoldDB" id="A0A7W9BKX7"/>
<sequence>MISKVLAFDTATAHCAACLIIDDKIVVRVDPMAKGQAEHLMPMLEDVLVENNLTWADLDAIGVGTGPGNFTGIRISVSAARGLALGLGVPAIGVTHLEAQVHGLARPVVAQVAAPRDHVYIQTFADIISTAVLVPAASDVAKIAPPIIAAEDMIQHIALIARDRAPHVTERPAPYYVRAADAAPPRDAAPVILP</sequence>
<evidence type="ECO:0000256" key="1">
    <source>
        <dbReference type="ARBA" id="ARBA00012156"/>
    </source>
</evidence>
<protein>
    <recommendedName>
        <fullName evidence="1">N(6)-L-threonylcarbamoyladenine synthase</fullName>
        <ecNumber evidence="1">2.3.1.234</ecNumber>
    </recommendedName>
</protein>
<dbReference type="GO" id="GO:0046872">
    <property type="term" value="F:metal ion binding"/>
    <property type="evidence" value="ECO:0007669"/>
    <property type="project" value="UniProtKB-KW"/>
</dbReference>
<evidence type="ECO:0000256" key="2">
    <source>
        <dbReference type="ARBA" id="ARBA00022679"/>
    </source>
</evidence>
<dbReference type="GO" id="GO:0002949">
    <property type="term" value="P:tRNA threonylcarbamoyladenosine modification"/>
    <property type="evidence" value="ECO:0007669"/>
    <property type="project" value="InterPro"/>
</dbReference>
<dbReference type="PRINTS" id="PR00789">
    <property type="entry name" value="OSIALOPTASE"/>
</dbReference>
<organism evidence="9 10">
    <name type="scientific">Yoonia ponticola</name>
    <dbReference type="NCBI Taxonomy" id="1524255"/>
    <lineage>
        <taxon>Bacteria</taxon>
        <taxon>Pseudomonadati</taxon>
        <taxon>Pseudomonadota</taxon>
        <taxon>Alphaproteobacteria</taxon>
        <taxon>Rhodobacterales</taxon>
        <taxon>Paracoccaceae</taxon>
        <taxon>Yoonia</taxon>
    </lineage>
</organism>
<keyword evidence="6" id="KW-0012">Acyltransferase</keyword>
<dbReference type="EC" id="2.3.1.234" evidence="1"/>
<dbReference type="GO" id="GO:0005829">
    <property type="term" value="C:cytosol"/>
    <property type="evidence" value="ECO:0007669"/>
    <property type="project" value="TreeGrafter"/>
</dbReference>
<comment type="caution">
    <text evidence="9">The sequence shown here is derived from an EMBL/GenBank/DDBJ whole genome shotgun (WGS) entry which is preliminary data.</text>
</comment>
<comment type="catalytic activity">
    <reaction evidence="7">
        <text>L-threonylcarbamoyladenylate + adenosine(37) in tRNA = N(6)-L-threonylcarbamoyladenosine(37) in tRNA + AMP + H(+)</text>
        <dbReference type="Rhea" id="RHEA:37059"/>
        <dbReference type="Rhea" id="RHEA-COMP:10162"/>
        <dbReference type="Rhea" id="RHEA-COMP:10163"/>
        <dbReference type="ChEBI" id="CHEBI:15378"/>
        <dbReference type="ChEBI" id="CHEBI:73682"/>
        <dbReference type="ChEBI" id="CHEBI:74411"/>
        <dbReference type="ChEBI" id="CHEBI:74418"/>
        <dbReference type="ChEBI" id="CHEBI:456215"/>
        <dbReference type="EC" id="2.3.1.234"/>
    </reaction>
</comment>
<dbReference type="EMBL" id="JACIJM010000005">
    <property type="protein sequence ID" value="MBB5722428.1"/>
    <property type="molecule type" value="Genomic_DNA"/>
</dbReference>
<keyword evidence="4" id="KW-0479">Metal-binding</keyword>
<dbReference type="InterPro" id="IPR017861">
    <property type="entry name" value="KAE1/TsaD"/>
</dbReference>
<keyword evidence="2" id="KW-0808">Transferase</keyword>
<evidence type="ECO:0000256" key="5">
    <source>
        <dbReference type="ARBA" id="ARBA00023004"/>
    </source>
</evidence>
<dbReference type="NCBIfam" id="TIGR03725">
    <property type="entry name" value="T6A_YeaZ"/>
    <property type="match status" value="1"/>
</dbReference>
<dbReference type="InterPro" id="IPR043129">
    <property type="entry name" value="ATPase_NBD"/>
</dbReference>
<keyword evidence="3" id="KW-0819">tRNA processing</keyword>
<keyword evidence="5" id="KW-0408">Iron</keyword>
<dbReference type="Gene3D" id="3.30.420.40">
    <property type="match status" value="1"/>
</dbReference>